<keyword evidence="5" id="KW-0812">Transmembrane</keyword>
<dbReference type="PANTHER" id="PTHR13943:SF77">
    <property type="entry name" value="LRAT DOMAIN-CONTAINING PROTEIN"/>
    <property type="match status" value="1"/>
</dbReference>
<protein>
    <recommendedName>
        <fullName evidence="6">LRAT domain-containing protein</fullName>
    </recommendedName>
</protein>
<organism evidence="7 8">
    <name type="scientific">Potamilus streckersoni</name>
    <dbReference type="NCBI Taxonomy" id="2493646"/>
    <lineage>
        <taxon>Eukaryota</taxon>
        <taxon>Metazoa</taxon>
        <taxon>Spiralia</taxon>
        <taxon>Lophotrochozoa</taxon>
        <taxon>Mollusca</taxon>
        <taxon>Bivalvia</taxon>
        <taxon>Autobranchia</taxon>
        <taxon>Heteroconchia</taxon>
        <taxon>Palaeoheterodonta</taxon>
        <taxon>Unionida</taxon>
        <taxon>Unionoidea</taxon>
        <taxon>Unionidae</taxon>
        <taxon>Ambleminae</taxon>
        <taxon>Lampsilini</taxon>
        <taxon>Potamilus</taxon>
    </lineage>
</organism>
<dbReference type="InterPro" id="IPR051496">
    <property type="entry name" value="H-rev107_PLA/AT"/>
</dbReference>
<evidence type="ECO:0000259" key="6">
    <source>
        <dbReference type="PROSITE" id="PS51934"/>
    </source>
</evidence>
<keyword evidence="2" id="KW-0808">Transferase</keyword>
<evidence type="ECO:0000313" key="8">
    <source>
        <dbReference type="Proteomes" id="UP001195483"/>
    </source>
</evidence>
<dbReference type="GO" id="GO:0070292">
    <property type="term" value="P:N-acylphosphatidylethanolamine metabolic process"/>
    <property type="evidence" value="ECO:0007669"/>
    <property type="project" value="TreeGrafter"/>
</dbReference>
<sequence length="1391" mass="162834">MGNVLDKALISNVPHSVPKRTGCAYCSTKVRVFSFKQLKPGDHVCQGGRSFLRYLGREQKHLYAHHAIVKNVMCVEGNEDAAVITFIHFYSSLFDNKVKIRETREIRNLKLDELYVVRYRYPKFQPQEILERAQKAIEYNPEYSVSFLNCEHFCNWCVTGEEFSRQIKQVKDVIKNLLGSIGGPVGKIARAVIQFTGITADDLSTLTKTFARHVPTAIQGLSLIVYLVRNVIWCLTLNAKLRAGHICKGCYKVEFSNSWLMFGLFSLPTVISIIVGFLITSNVTLIAVLVTLSAISLTILWGGSPFLRAVRSPFTGQTKRVVDLKEIEVGDVIQYEQWGHKHEAIVSIVDKTCTIKSGTIYIVHYSSNSLFSKREIMEEKLEIDLDKKEVFKHNYTGYNVFPPKEVVQRARQRLGEKKFSVHGNRSCHFCHWAKVNEILYTLQEPSQDKHFLLYLPECHQHVYYDQSVNRPHSTSLICTTWAKVKSDINAGDLIQFKYGMRWHKAVCTEVFATDKDLNVDILVLHYKYKGSITKPKVKEERMQFDLSKDDIYIYQYHPVHRYSRKEVIERARKRIGEKKYNLLFRRSKHLAEEIVLKDKEKAINDPSELDEGDVISFTYWGFRHKAILVSISSILCSSEGKCNITVIHYSWQNIFTKRTVVEETLQIDLKTNDLHKVSFSEYVTYRGNVVVQRARERVGETKFDPFSNTSNHLVHWAKVDIRRMAGLVRFKETEAMVMFHDQDSKETVEENVHSDRPVNISIFPSSGEMVSHMLKTEIMVWEEFVPGHIIEYKYYRIWHQGILTEVLPTQYKIKVIHYGADHLFAVRTITEDTIEVNLKKDLFYIYHPDPEYAFEPQDTIRRAKACLQEQTWSMGNRSVDFCRSCVLNPFAEETKPQLHKEVVRTWEQFIPGRIVDFKYYGLWHQGILTNISPTEKKIKLIHYGTEHLLATRTITEDMIEVNLKRDLYYIYHPRSKYSYTPEEAIQRARSGLKEQTWGIGNRSDNFCRACVLPSFGEKTSTVLRKEVVRSWEQFIPGRIIEYKYYRIWHQGILTEVFPSEKEIKVIHYGAEHIFATRVVMEEVIEVNLKHDLWYIYHPDQKYAYKEKEVIKRAREGIGERTWCEGNRSSDFCRSCILKPFANEEMSLLHKKVVRSWKQFVPGCIVEYKYYWIWHQGILTEVFPKKKKIKIIHYGAKHLFATRTIMEDVVDVNLKLDRIYIYDPDRNYANSQTEILQRAMAGLDEQTWSIGNRSDDFCRECVLKPLHGEDDCLLSKVAVRSWEQFVPGRIVEYKYYWIWHQGILTEVVRNQRKIKVIHYGASHLLATRTITEDMIEVNLKKNIFYIYNPVNEHPYSPEVVIRRAKARLGERLWKRGNRSRDFCRDCVEDAFA</sequence>
<evidence type="ECO:0000313" key="7">
    <source>
        <dbReference type="EMBL" id="KAK3603616.1"/>
    </source>
</evidence>
<reference evidence="7" key="1">
    <citation type="journal article" date="2021" name="Genome Biol. Evol.">
        <title>A High-Quality Reference Genome for a Parasitic Bivalve with Doubly Uniparental Inheritance (Bivalvia: Unionida).</title>
        <authorList>
            <person name="Smith C.H."/>
        </authorList>
    </citation>
    <scope>NUCLEOTIDE SEQUENCE</scope>
    <source>
        <strain evidence="7">CHS0354</strain>
    </source>
</reference>
<keyword evidence="3" id="KW-0378">Hydrolase</keyword>
<dbReference type="Proteomes" id="UP001195483">
    <property type="component" value="Unassembled WGS sequence"/>
</dbReference>
<reference evidence="7" key="3">
    <citation type="submission" date="2023-05" db="EMBL/GenBank/DDBJ databases">
        <authorList>
            <person name="Smith C.H."/>
        </authorList>
    </citation>
    <scope>NUCLEOTIDE SEQUENCE</scope>
    <source>
        <strain evidence="7">CHS0354</strain>
        <tissue evidence="7">Mantle</tissue>
    </source>
</reference>
<evidence type="ECO:0000256" key="5">
    <source>
        <dbReference type="SAM" id="Phobius"/>
    </source>
</evidence>
<comment type="similarity">
    <text evidence="1">Belongs to the H-rev107 family.</text>
</comment>
<proteinExistence type="inferred from homology"/>
<evidence type="ECO:0000256" key="3">
    <source>
        <dbReference type="ARBA" id="ARBA00022801"/>
    </source>
</evidence>
<accession>A0AAE0W6T3</accession>
<dbReference type="Pfam" id="PF04970">
    <property type="entry name" value="LRAT"/>
    <property type="match status" value="1"/>
</dbReference>
<feature type="domain" description="LRAT" evidence="6">
    <location>
        <begin position="55"/>
        <end position="166"/>
    </location>
</feature>
<keyword evidence="4" id="KW-0443">Lipid metabolism</keyword>
<dbReference type="GO" id="GO:0005737">
    <property type="term" value="C:cytoplasm"/>
    <property type="evidence" value="ECO:0007669"/>
    <property type="project" value="TreeGrafter"/>
</dbReference>
<dbReference type="PROSITE" id="PS51934">
    <property type="entry name" value="LRAT"/>
    <property type="match status" value="1"/>
</dbReference>
<reference evidence="7" key="2">
    <citation type="journal article" date="2021" name="Genome Biol. Evol.">
        <title>Developing a high-quality reference genome for a parasitic bivalve with doubly uniparental inheritance (Bivalvia: Unionida).</title>
        <authorList>
            <person name="Smith C.H."/>
        </authorList>
    </citation>
    <scope>NUCLEOTIDE SEQUENCE</scope>
    <source>
        <strain evidence="7">CHS0354</strain>
        <tissue evidence="7">Mantle</tissue>
    </source>
</reference>
<keyword evidence="8" id="KW-1185">Reference proteome</keyword>
<dbReference type="GO" id="GO:0004623">
    <property type="term" value="F:phospholipase A2 activity"/>
    <property type="evidence" value="ECO:0007669"/>
    <property type="project" value="TreeGrafter"/>
</dbReference>
<name>A0AAE0W6T3_9BIVA</name>
<dbReference type="EMBL" id="JAEAOA010001069">
    <property type="protein sequence ID" value="KAK3603616.1"/>
    <property type="molecule type" value="Genomic_DNA"/>
</dbReference>
<dbReference type="PANTHER" id="PTHR13943">
    <property type="entry name" value="HRAS-LIKE SUPPRESSOR - RELATED"/>
    <property type="match status" value="1"/>
</dbReference>
<dbReference type="InterPro" id="IPR007053">
    <property type="entry name" value="LRAT_dom"/>
</dbReference>
<evidence type="ECO:0000256" key="1">
    <source>
        <dbReference type="ARBA" id="ARBA00007824"/>
    </source>
</evidence>
<feature type="transmembrane region" description="Helical" evidence="5">
    <location>
        <begin position="259"/>
        <end position="279"/>
    </location>
</feature>
<dbReference type="GO" id="GO:0016410">
    <property type="term" value="F:N-acyltransferase activity"/>
    <property type="evidence" value="ECO:0007669"/>
    <property type="project" value="TreeGrafter"/>
</dbReference>
<dbReference type="GO" id="GO:0008970">
    <property type="term" value="F:phospholipase A1 activity"/>
    <property type="evidence" value="ECO:0007669"/>
    <property type="project" value="TreeGrafter"/>
</dbReference>
<feature type="transmembrane region" description="Helical" evidence="5">
    <location>
        <begin position="285"/>
        <end position="310"/>
    </location>
</feature>
<dbReference type="Gene3D" id="3.90.1720.10">
    <property type="entry name" value="endopeptidase domain like (from Nostoc punctiforme)"/>
    <property type="match status" value="4"/>
</dbReference>
<evidence type="ECO:0000256" key="2">
    <source>
        <dbReference type="ARBA" id="ARBA00022679"/>
    </source>
</evidence>
<keyword evidence="5" id="KW-1133">Transmembrane helix</keyword>
<gene>
    <name evidence="7" type="ORF">CHS0354_017334</name>
</gene>
<evidence type="ECO:0000256" key="4">
    <source>
        <dbReference type="ARBA" id="ARBA00023098"/>
    </source>
</evidence>
<keyword evidence="5" id="KW-0472">Membrane</keyword>
<comment type="caution">
    <text evidence="7">The sequence shown here is derived from an EMBL/GenBank/DDBJ whole genome shotgun (WGS) entry which is preliminary data.</text>
</comment>